<dbReference type="EMBL" id="JACCFK010000001">
    <property type="protein sequence ID" value="NYI90330.1"/>
    <property type="molecule type" value="Genomic_DNA"/>
</dbReference>
<protein>
    <submittedName>
        <fullName evidence="1">Uncharacterized protein</fullName>
    </submittedName>
</protein>
<dbReference type="RefSeq" id="WP_246338593.1">
    <property type="nucleotide sequence ID" value="NZ_JACCFK010000001.1"/>
</dbReference>
<name>A0A853B5Q7_9PSEU</name>
<organism evidence="1 2">
    <name type="scientific">Amycolatopsis endophytica</name>
    <dbReference type="NCBI Taxonomy" id="860233"/>
    <lineage>
        <taxon>Bacteria</taxon>
        <taxon>Bacillati</taxon>
        <taxon>Actinomycetota</taxon>
        <taxon>Actinomycetes</taxon>
        <taxon>Pseudonocardiales</taxon>
        <taxon>Pseudonocardiaceae</taxon>
        <taxon>Amycolatopsis</taxon>
    </lineage>
</organism>
<evidence type="ECO:0000313" key="1">
    <source>
        <dbReference type="EMBL" id="NYI90330.1"/>
    </source>
</evidence>
<gene>
    <name evidence="1" type="ORF">HNR02_003653</name>
</gene>
<reference evidence="1 2" key="1">
    <citation type="submission" date="2020-07" db="EMBL/GenBank/DDBJ databases">
        <title>Sequencing the genomes of 1000 actinobacteria strains.</title>
        <authorList>
            <person name="Klenk H.-P."/>
        </authorList>
    </citation>
    <scope>NUCLEOTIDE SEQUENCE [LARGE SCALE GENOMIC DNA]</scope>
    <source>
        <strain evidence="1 2">DSM 104006</strain>
    </source>
</reference>
<evidence type="ECO:0000313" key="2">
    <source>
        <dbReference type="Proteomes" id="UP000549616"/>
    </source>
</evidence>
<dbReference type="AlphaFoldDB" id="A0A853B5Q7"/>
<sequence length="104" mass="11163">MSSQSEVRIADLAGELAKSLDGLEGARLDRDEVRDLLEGLATMASAVTRLLDDLRACPALRTREHELGLLAYQTIHSKLEQSAAAAEDLAVGAEALCRLLPHTP</sequence>
<comment type="caution">
    <text evidence="1">The sequence shown here is derived from an EMBL/GenBank/DDBJ whole genome shotgun (WGS) entry which is preliminary data.</text>
</comment>
<accession>A0A853B5Q7</accession>
<dbReference type="Proteomes" id="UP000549616">
    <property type="component" value="Unassembled WGS sequence"/>
</dbReference>
<keyword evidence="2" id="KW-1185">Reference proteome</keyword>
<proteinExistence type="predicted"/>